<gene>
    <name evidence="1" type="ORF">ACFQFQ_11215</name>
</gene>
<protein>
    <recommendedName>
        <fullName evidence="3">TetR family transcriptional regulator</fullName>
    </recommendedName>
</protein>
<reference evidence="2" key="1">
    <citation type="journal article" date="2019" name="Int. J. Syst. Evol. Microbiol.">
        <title>The Global Catalogue of Microorganisms (GCM) 10K type strain sequencing project: providing services to taxonomists for standard genome sequencing and annotation.</title>
        <authorList>
            <consortium name="The Broad Institute Genomics Platform"/>
            <consortium name="The Broad Institute Genome Sequencing Center for Infectious Disease"/>
            <person name="Wu L."/>
            <person name="Ma J."/>
        </authorList>
    </citation>
    <scope>NUCLEOTIDE SEQUENCE [LARGE SCALE GENOMIC DNA]</scope>
    <source>
        <strain evidence="2">CCUG 66188</strain>
    </source>
</reference>
<dbReference type="EMBL" id="JBHSWG010000001">
    <property type="protein sequence ID" value="MFC6759933.1"/>
    <property type="molecule type" value="Genomic_DNA"/>
</dbReference>
<proteinExistence type="predicted"/>
<comment type="caution">
    <text evidence="1">The sequence shown here is derived from an EMBL/GenBank/DDBJ whole genome shotgun (WGS) entry which is preliminary data.</text>
</comment>
<accession>A0ABW2B312</accession>
<keyword evidence="2" id="KW-1185">Reference proteome</keyword>
<dbReference type="Proteomes" id="UP001596353">
    <property type="component" value="Unassembled WGS sequence"/>
</dbReference>
<evidence type="ECO:0008006" key="3">
    <source>
        <dbReference type="Google" id="ProtNLM"/>
    </source>
</evidence>
<organism evidence="1 2">
    <name type="scientific">Sulfitobacter porphyrae</name>
    <dbReference type="NCBI Taxonomy" id="1246864"/>
    <lineage>
        <taxon>Bacteria</taxon>
        <taxon>Pseudomonadati</taxon>
        <taxon>Pseudomonadota</taxon>
        <taxon>Alphaproteobacteria</taxon>
        <taxon>Rhodobacterales</taxon>
        <taxon>Roseobacteraceae</taxon>
        <taxon>Sulfitobacter</taxon>
    </lineage>
</organism>
<name>A0ABW2B312_9RHOB</name>
<evidence type="ECO:0000313" key="1">
    <source>
        <dbReference type="EMBL" id="MFC6759933.1"/>
    </source>
</evidence>
<sequence length="50" mass="5417">MILMSALRAQDIMDFAMGWIFAAGPPSQEGLVPSLIDLFHGTIRPSSQAQ</sequence>
<evidence type="ECO:0000313" key="2">
    <source>
        <dbReference type="Proteomes" id="UP001596353"/>
    </source>
</evidence>